<sequence length="142" mass="15592">MFILACPFLQASDIGVKTLHSILACARNNSILLPRKRLLGHAVDVRTLCVCCSIQLWLPGGYCSPGDVSECLTATFQQPLSNCWLSSWSNGGCSVSLSCMLFICILFSSSIFSISVLCFPTPLRTIACYLLFFLQRLQGLPF</sequence>
<organism evidence="1 2">
    <name type="scientific">Eleutherodactylus coqui</name>
    <name type="common">Puerto Rican coqui</name>
    <dbReference type="NCBI Taxonomy" id="57060"/>
    <lineage>
        <taxon>Eukaryota</taxon>
        <taxon>Metazoa</taxon>
        <taxon>Chordata</taxon>
        <taxon>Craniata</taxon>
        <taxon>Vertebrata</taxon>
        <taxon>Euteleostomi</taxon>
        <taxon>Amphibia</taxon>
        <taxon>Batrachia</taxon>
        <taxon>Anura</taxon>
        <taxon>Neobatrachia</taxon>
        <taxon>Hyloidea</taxon>
        <taxon>Eleutherodactylidae</taxon>
        <taxon>Eleutherodactylinae</taxon>
        <taxon>Eleutherodactylus</taxon>
        <taxon>Eleutherodactylus</taxon>
    </lineage>
</organism>
<dbReference type="AlphaFoldDB" id="A0A8J6K6Z6"/>
<comment type="caution">
    <text evidence="1">The sequence shown here is derived from an EMBL/GenBank/DDBJ whole genome shotgun (WGS) entry which is preliminary data.</text>
</comment>
<dbReference type="EMBL" id="WNTK01000006">
    <property type="protein sequence ID" value="KAG9482152.1"/>
    <property type="molecule type" value="Genomic_DNA"/>
</dbReference>
<reference evidence="1" key="1">
    <citation type="thesis" date="2020" institute="ProQuest LLC" country="789 East Eisenhower Parkway, Ann Arbor, MI, USA">
        <title>Comparative Genomics and Chromosome Evolution.</title>
        <authorList>
            <person name="Mudd A.B."/>
        </authorList>
    </citation>
    <scope>NUCLEOTIDE SEQUENCE</scope>
    <source>
        <strain evidence="1">HN-11 Male</strain>
        <tissue evidence="1">Kidney and liver</tissue>
    </source>
</reference>
<keyword evidence="2" id="KW-1185">Reference proteome</keyword>
<accession>A0A8J6K6Z6</accession>
<name>A0A8J6K6Z6_ELECQ</name>
<evidence type="ECO:0000313" key="2">
    <source>
        <dbReference type="Proteomes" id="UP000770717"/>
    </source>
</evidence>
<evidence type="ECO:0000313" key="1">
    <source>
        <dbReference type="EMBL" id="KAG9482152.1"/>
    </source>
</evidence>
<dbReference type="Proteomes" id="UP000770717">
    <property type="component" value="Unassembled WGS sequence"/>
</dbReference>
<protein>
    <submittedName>
        <fullName evidence="1">Uncharacterized protein</fullName>
    </submittedName>
</protein>
<proteinExistence type="predicted"/>
<gene>
    <name evidence="1" type="ORF">GDO78_011050</name>
</gene>